<name>I4A114_ORNRL</name>
<dbReference type="Pfam" id="PF18347">
    <property type="entry name" value="DUF5606"/>
    <property type="match status" value="1"/>
</dbReference>
<protein>
    <submittedName>
        <fullName evidence="3">Uncharacterized protein</fullName>
    </submittedName>
</protein>
<evidence type="ECO:0000259" key="1">
    <source>
        <dbReference type="Pfam" id="PF18347"/>
    </source>
</evidence>
<organism evidence="3 4">
    <name type="scientific">Ornithobacterium rhinotracheale (strain ATCC 51463 / DSM 15997 / CCUG 23171 / CIP 104009 / LMG 9086)</name>
    <dbReference type="NCBI Taxonomy" id="867902"/>
    <lineage>
        <taxon>Bacteria</taxon>
        <taxon>Pseudomonadati</taxon>
        <taxon>Bacteroidota</taxon>
        <taxon>Flavobacteriia</taxon>
        <taxon>Flavobacteriales</taxon>
        <taxon>Weeksellaceae</taxon>
        <taxon>Ornithobacterium</taxon>
    </lineage>
</organism>
<evidence type="ECO:0000313" key="3">
    <source>
        <dbReference type="EMBL" id="AFL97648.1"/>
    </source>
</evidence>
<dbReference type="KEGG" id="orh:Ornrh_1475"/>
<accession>I4A114</accession>
<proteinExistence type="predicted"/>
<dbReference type="Proteomes" id="UP000006051">
    <property type="component" value="Chromosome"/>
</dbReference>
<reference evidence="3 4" key="1">
    <citation type="submission" date="2012-06" db="EMBL/GenBank/DDBJ databases">
        <title>The complete genome of Ornithobacterium rhinotracheale DSM 15997.</title>
        <authorList>
            <consortium name="US DOE Joint Genome Institute (JGI-PGF)"/>
            <person name="Lucas S."/>
            <person name="Copeland A."/>
            <person name="Lapidus A."/>
            <person name="Goodwin L."/>
            <person name="Pitluck S."/>
            <person name="Peters L."/>
            <person name="Mikhailova N."/>
            <person name="Teshima H."/>
            <person name="Kyrpides N."/>
            <person name="Mavromatis K."/>
            <person name="Pagani I."/>
            <person name="Ivanova N."/>
            <person name="Ovchinnikova G."/>
            <person name="Zeytun A."/>
            <person name="Detter J.C."/>
            <person name="Han C."/>
            <person name="Land M."/>
            <person name="Hauser L."/>
            <person name="Markowitz V."/>
            <person name="Cheng J.-F."/>
            <person name="Hugenholtz P."/>
            <person name="Woyke T."/>
            <person name="Wu D."/>
            <person name="Lang E."/>
            <person name="Kopitz M."/>
            <person name="Brambilla E."/>
            <person name="Klenk H.-P."/>
            <person name="Eisen J.A."/>
        </authorList>
    </citation>
    <scope>NUCLEOTIDE SEQUENCE [LARGE SCALE GENOMIC DNA]</scope>
    <source>
        <strain evidence="4">ATCC 51463 / DSM 15997 / CCUG 23171 / LMG 9086</strain>
    </source>
</reference>
<evidence type="ECO:0000259" key="2">
    <source>
        <dbReference type="Pfam" id="PF21186"/>
    </source>
</evidence>
<dbReference type="PATRIC" id="fig|867902.3.peg.1446"/>
<dbReference type="GeneID" id="97258125"/>
<dbReference type="InterPro" id="IPR049281">
    <property type="entry name" value="BVU_3817-like_C_sf"/>
</dbReference>
<keyword evidence="4" id="KW-1185">Reference proteome</keyword>
<dbReference type="HOGENOM" id="CLU_118060_1_0_10"/>
<dbReference type="EMBL" id="CP003283">
    <property type="protein sequence ID" value="AFL97648.1"/>
    <property type="molecule type" value="Genomic_DNA"/>
</dbReference>
<sequence length="141" mass="16245">MKIEKVIAISGKPGLYNLISQTKSGFIAKNLDDGKKSSIPASYNVSLLSNVAIYTHTEEVPLREVFKKIYEKENGKECISHKSPESELRAYMQEVLPEYDESRVYHSDLKKLFQWYNILLKNDLLTPEENEETENAKSEEE</sequence>
<gene>
    <name evidence="3" type="ordered locus">Ornrh_1475</name>
</gene>
<dbReference type="InterPro" id="IPR049280">
    <property type="entry name" value="DUF6852"/>
</dbReference>
<dbReference type="InterPro" id="IPR041218">
    <property type="entry name" value="DUF5606"/>
</dbReference>
<dbReference type="AlphaFoldDB" id="I4A114"/>
<dbReference type="Gene3D" id="1.10.10.1650">
    <property type="match status" value="1"/>
</dbReference>
<dbReference type="RefSeq" id="WP_014791210.1">
    <property type="nucleotide sequence ID" value="NC_018016.1"/>
</dbReference>
<dbReference type="InterPro" id="IPR049282">
    <property type="entry name" value="BVU_3817_N_sf"/>
</dbReference>
<dbReference type="Pfam" id="PF21186">
    <property type="entry name" value="DUF6852"/>
    <property type="match status" value="1"/>
</dbReference>
<dbReference type="eggNOG" id="ENOG502ZPSM">
    <property type="taxonomic scope" value="Bacteria"/>
</dbReference>
<dbReference type="Gene3D" id="2.30.30.730">
    <property type="match status" value="1"/>
</dbReference>
<feature type="domain" description="DUF6852" evidence="2">
    <location>
        <begin position="51"/>
        <end position="119"/>
    </location>
</feature>
<dbReference type="GeneID" id="71568735"/>
<evidence type="ECO:0000313" key="4">
    <source>
        <dbReference type="Proteomes" id="UP000006051"/>
    </source>
</evidence>
<feature type="domain" description="DUF5606" evidence="1">
    <location>
        <begin position="4"/>
        <end position="48"/>
    </location>
</feature>
<dbReference type="STRING" id="867902.Ornrh_1475"/>